<sequence>MRIGVPKEIKNHEYRVGLVPSSVQELVHHGHQVMVQKDAGVGAGLSDADYVAAGATIVESADQIFAEAEMIVKVKEPLAVERKKLRKGQILFTYLHLAPDAEQTHDLIASGAVCIAYETVTATNGSLPLLTPMSEVAGRLAPQVGAHSLEKAQGGRGILLGGVPGVPAAEVVILGGGVSGTHAATIAVGMGAKVTVVDRSAEALKRLATQFGTSISTVFSTRSAIEELVRHADLLIGTVLVPGAAAPKLVTHDMVRTMKPGSVIVDVAIDQGGCVETSHATTHSDPTYVVDGVVHYCVANMPGAVARTSTFALNSVTLPFTLALANSGWKKALQQDVHLRNGLNVIEGKVTCEPVAQAHNLPYVSAESVLGM</sequence>
<feature type="domain" description="Alanine dehydrogenase/pyridine nucleotide transhydrogenase N-terminal" evidence="10">
    <location>
        <begin position="4"/>
        <end position="137"/>
    </location>
</feature>
<feature type="binding site" evidence="7">
    <location>
        <position position="75"/>
    </location>
    <ligand>
        <name>substrate</name>
    </ligand>
</feature>
<evidence type="ECO:0000256" key="7">
    <source>
        <dbReference type="PIRSR" id="PIRSR000183-2"/>
    </source>
</evidence>
<dbReference type="EMBL" id="QRBE01000016">
    <property type="protein sequence ID" value="RDS79136.1"/>
    <property type="molecule type" value="Genomic_DNA"/>
</dbReference>
<dbReference type="OrthoDB" id="9804592at2"/>
<evidence type="ECO:0000313" key="11">
    <source>
        <dbReference type="EMBL" id="RDS79136.1"/>
    </source>
</evidence>
<evidence type="ECO:0000256" key="2">
    <source>
        <dbReference type="ARBA" id="ARBA00012897"/>
    </source>
</evidence>
<dbReference type="GO" id="GO:0005886">
    <property type="term" value="C:plasma membrane"/>
    <property type="evidence" value="ECO:0007669"/>
    <property type="project" value="TreeGrafter"/>
</dbReference>
<comment type="similarity">
    <text evidence="1 5">Belongs to the AlaDH/PNT family.</text>
</comment>
<feature type="binding site" evidence="8">
    <location>
        <begin position="239"/>
        <end position="240"/>
    </location>
    <ligand>
        <name>NAD(+)</name>
        <dbReference type="ChEBI" id="CHEBI:57540"/>
    </ligand>
</feature>
<dbReference type="InterPro" id="IPR036291">
    <property type="entry name" value="NAD(P)-bd_dom_sf"/>
</dbReference>
<keyword evidence="4 5" id="KW-0520">NAD</keyword>
<feature type="binding site" evidence="8">
    <location>
        <position position="134"/>
    </location>
    <ligand>
        <name>NAD(+)</name>
        <dbReference type="ChEBI" id="CHEBI:57540"/>
    </ligand>
</feature>
<gene>
    <name evidence="11" type="primary">ald</name>
    <name evidence="11" type="ORF">DWU98_19215</name>
</gene>
<reference evidence="11 12" key="1">
    <citation type="submission" date="2018-07" db="EMBL/GenBank/DDBJ databases">
        <title>Dyella monticola sp. nov. and Dyella psychrodurans sp. nov. isolated from monsoon evergreen broad-leaved forest soil of Dinghu Mountain, China.</title>
        <authorList>
            <person name="Gao Z."/>
            <person name="Qiu L."/>
        </authorList>
    </citation>
    <scope>NUCLEOTIDE SEQUENCE [LARGE SCALE GENOMIC DNA]</scope>
    <source>
        <strain evidence="11 12">4G-K06</strain>
    </source>
</reference>
<evidence type="ECO:0000256" key="6">
    <source>
        <dbReference type="PIRSR" id="PIRSR000183-1"/>
    </source>
</evidence>
<dbReference type="InterPro" id="IPR008141">
    <property type="entry name" value="Ala_DH"/>
</dbReference>
<evidence type="ECO:0000256" key="8">
    <source>
        <dbReference type="PIRSR" id="PIRSR000183-3"/>
    </source>
</evidence>
<dbReference type="AlphaFoldDB" id="A0A370WT03"/>
<evidence type="ECO:0000259" key="9">
    <source>
        <dbReference type="SMART" id="SM01002"/>
    </source>
</evidence>
<dbReference type="SUPFAM" id="SSF51735">
    <property type="entry name" value="NAD(P)-binding Rossmann-fold domains"/>
    <property type="match status" value="1"/>
</dbReference>
<evidence type="ECO:0000259" key="10">
    <source>
        <dbReference type="SMART" id="SM01003"/>
    </source>
</evidence>
<dbReference type="GO" id="GO:0000166">
    <property type="term" value="F:nucleotide binding"/>
    <property type="evidence" value="ECO:0007669"/>
    <property type="project" value="UniProtKB-KW"/>
</dbReference>
<dbReference type="Gene3D" id="3.40.50.720">
    <property type="entry name" value="NAD(P)-binding Rossmann-like Domain"/>
    <property type="match status" value="2"/>
</dbReference>
<organism evidence="11 12">
    <name type="scientific">Dyella monticola</name>
    <dbReference type="NCBI Taxonomy" id="1927958"/>
    <lineage>
        <taxon>Bacteria</taxon>
        <taxon>Pseudomonadati</taxon>
        <taxon>Pseudomonadota</taxon>
        <taxon>Gammaproteobacteria</taxon>
        <taxon>Lysobacterales</taxon>
        <taxon>Rhodanobacteraceae</taxon>
        <taxon>Dyella</taxon>
    </lineage>
</organism>
<evidence type="ECO:0000256" key="4">
    <source>
        <dbReference type="ARBA" id="ARBA00023027"/>
    </source>
</evidence>
<dbReference type="GO" id="GO:0000286">
    <property type="term" value="F:alanine dehydrogenase activity"/>
    <property type="evidence" value="ECO:0007669"/>
    <property type="project" value="UniProtKB-UniRule"/>
</dbReference>
<dbReference type="FunFam" id="3.40.50.720:FF:000049">
    <property type="entry name" value="Alanine dehydrogenase"/>
    <property type="match status" value="1"/>
</dbReference>
<dbReference type="PANTHER" id="PTHR42795:SF1">
    <property type="entry name" value="ALANINE DEHYDROGENASE"/>
    <property type="match status" value="1"/>
</dbReference>
<comment type="caution">
    <text evidence="11">The sequence shown here is derived from an EMBL/GenBank/DDBJ whole genome shotgun (WGS) entry which is preliminary data.</text>
</comment>
<dbReference type="SMART" id="SM01002">
    <property type="entry name" value="AlaDh_PNT_C"/>
    <property type="match status" value="1"/>
</dbReference>
<comment type="catalytic activity">
    <reaction evidence="5">
        <text>L-alanine + NAD(+) + H2O = pyruvate + NH4(+) + NADH + H(+)</text>
        <dbReference type="Rhea" id="RHEA:18405"/>
        <dbReference type="ChEBI" id="CHEBI:15361"/>
        <dbReference type="ChEBI" id="CHEBI:15377"/>
        <dbReference type="ChEBI" id="CHEBI:15378"/>
        <dbReference type="ChEBI" id="CHEBI:28938"/>
        <dbReference type="ChEBI" id="CHEBI:57540"/>
        <dbReference type="ChEBI" id="CHEBI:57945"/>
        <dbReference type="ChEBI" id="CHEBI:57972"/>
        <dbReference type="EC" id="1.4.1.1"/>
    </reaction>
</comment>
<protein>
    <recommendedName>
        <fullName evidence="2 5">Alanine dehydrogenase</fullName>
        <ecNumber evidence="2 5">1.4.1.1</ecNumber>
    </recommendedName>
</protein>
<proteinExistence type="inferred from homology"/>
<name>A0A370WT03_9GAMM</name>
<dbReference type="Proteomes" id="UP000254258">
    <property type="component" value="Unassembled WGS sequence"/>
</dbReference>
<keyword evidence="12" id="KW-1185">Reference proteome</keyword>
<dbReference type="SUPFAM" id="SSF52283">
    <property type="entry name" value="Formate/glycerate dehydrogenase catalytic domain-like"/>
    <property type="match status" value="1"/>
</dbReference>
<feature type="binding site" evidence="8">
    <location>
        <begin position="267"/>
        <end position="270"/>
    </location>
    <ligand>
        <name>NAD(+)</name>
        <dbReference type="ChEBI" id="CHEBI:57540"/>
    </ligand>
</feature>
<accession>A0A370WT03</accession>
<dbReference type="RefSeq" id="WP_115497210.1">
    <property type="nucleotide sequence ID" value="NZ_QRBE01000016.1"/>
</dbReference>
<evidence type="ECO:0000313" key="12">
    <source>
        <dbReference type="Proteomes" id="UP000254258"/>
    </source>
</evidence>
<evidence type="ECO:0000256" key="1">
    <source>
        <dbReference type="ARBA" id="ARBA00005689"/>
    </source>
</evidence>
<dbReference type="PIRSF" id="PIRSF000183">
    <property type="entry name" value="Alanine_dh"/>
    <property type="match status" value="1"/>
</dbReference>
<keyword evidence="8" id="KW-0547">Nucleotide-binding</keyword>
<keyword evidence="3 5" id="KW-0560">Oxidoreductase</keyword>
<dbReference type="InterPro" id="IPR007698">
    <property type="entry name" value="AlaDH/PNT_NAD(H)-bd"/>
</dbReference>
<dbReference type="Pfam" id="PF01262">
    <property type="entry name" value="AlaDh_PNT_C"/>
    <property type="match status" value="1"/>
</dbReference>
<feature type="binding site" evidence="8">
    <location>
        <position position="198"/>
    </location>
    <ligand>
        <name>NAD(+)</name>
        <dbReference type="ChEBI" id="CHEBI:57540"/>
    </ligand>
</feature>
<dbReference type="SMART" id="SM01003">
    <property type="entry name" value="AlaDh_PNT_N"/>
    <property type="match status" value="1"/>
</dbReference>
<feature type="active site" description="Proton donor/acceptor" evidence="6">
    <location>
        <position position="270"/>
    </location>
</feature>
<feature type="domain" description="Alanine dehydrogenase/pyridine nucleotide transhydrogenase NAD(H)-binding" evidence="9">
    <location>
        <begin position="149"/>
        <end position="297"/>
    </location>
</feature>
<dbReference type="PANTHER" id="PTHR42795">
    <property type="entry name" value="ALANINE DEHYDROGENASE"/>
    <property type="match status" value="1"/>
</dbReference>
<evidence type="ECO:0000256" key="5">
    <source>
        <dbReference type="PIRNR" id="PIRNR000183"/>
    </source>
</evidence>
<dbReference type="CDD" id="cd05305">
    <property type="entry name" value="L-AlaDH"/>
    <property type="match status" value="1"/>
</dbReference>
<dbReference type="InterPro" id="IPR007886">
    <property type="entry name" value="AlaDH/PNT_N"/>
</dbReference>
<feature type="binding site" evidence="8">
    <location>
        <position position="220"/>
    </location>
    <ligand>
        <name>NAD(+)</name>
        <dbReference type="ChEBI" id="CHEBI:57540"/>
    </ligand>
</feature>
<evidence type="ECO:0000256" key="3">
    <source>
        <dbReference type="ARBA" id="ARBA00023002"/>
    </source>
</evidence>
<dbReference type="NCBIfam" id="TIGR00518">
    <property type="entry name" value="alaDH"/>
    <property type="match status" value="1"/>
</dbReference>
<feature type="binding site" evidence="7">
    <location>
        <position position="15"/>
    </location>
    <ligand>
        <name>substrate</name>
    </ligand>
</feature>
<dbReference type="EC" id="1.4.1.1" evidence="2 5"/>
<dbReference type="Pfam" id="PF05222">
    <property type="entry name" value="AlaDh_PNT_N"/>
    <property type="match status" value="1"/>
</dbReference>
<dbReference type="GO" id="GO:0042853">
    <property type="term" value="P:L-alanine catabolic process"/>
    <property type="evidence" value="ECO:0007669"/>
    <property type="project" value="InterPro"/>
</dbReference>
<feature type="binding site" evidence="8">
    <location>
        <begin position="298"/>
        <end position="301"/>
    </location>
    <ligand>
        <name>NAD(+)</name>
        <dbReference type="ChEBI" id="CHEBI:57540"/>
    </ligand>
</feature>
<feature type="active site" description="Proton donor/acceptor" evidence="6">
    <location>
        <position position="96"/>
    </location>
</feature>